<proteinExistence type="predicted"/>
<name>A0A748AU17_SALER</name>
<dbReference type="EMBL" id="DAAVIB010000017">
    <property type="protein sequence ID" value="HAF4888636.1"/>
    <property type="molecule type" value="Genomic_DNA"/>
</dbReference>
<reference evidence="1" key="1">
    <citation type="journal article" date="2018" name="Genome Biol.">
        <title>SKESA: strategic k-mer extension for scrupulous assemblies.</title>
        <authorList>
            <person name="Souvorov A."/>
            <person name="Agarwala R."/>
            <person name="Lipman D.J."/>
        </authorList>
    </citation>
    <scope>NUCLEOTIDE SEQUENCE</scope>
    <source>
        <strain evidence="1">MA.CK_97/00002355</strain>
    </source>
</reference>
<gene>
    <name evidence="1" type="ORF">G8O03_004067</name>
</gene>
<accession>A0A748AU17</accession>
<dbReference type="AlphaFoldDB" id="A0A748AU17"/>
<organism evidence="1">
    <name type="scientific">Salmonella enterica</name>
    <name type="common">Salmonella choleraesuis</name>
    <dbReference type="NCBI Taxonomy" id="28901"/>
    <lineage>
        <taxon>Bacteria</taxon>
        <taxon>Pseudomonadati</taxon>
        <taxon>Pseudomonadota</taxon>
        <taxon>Gammaproteobacteria</taxon>
        <taxon>Enterobacterales</taxon>
        <taxon>Enterobacteriaceae</taxon>
        <taxon>Salmonella</taxon>
    </lineage>
</organism>
<sequence>MLWLPPGLGNAAGQVCDERLAPVNAKRVYWVMSENNLLLLHDRLQCTMPVREHNSKVEAICAGADTAATMAKSYG</sequence>
<reference evidence="1" key="2">
    <citation type="submission" date="2020-02" db="EMBL/GenBank/DDBJ databases">
        <authorList>
            <consortium name="NCBI Pathogen Detection Project"/>
        </authorList>
    </citation>
    <scope>NUCLEOTIDE SEQUENCE</scope>
    <source>
        <strain evidence="1">MA.CK_97/00002355</strain>
    </source>
</reference>
<comment type="caution">
    <text evidence="1">The sequence shown here is derived from an EMBL/GenBank/DDBJ whole genome shotgun (WGS) entry which is preliminary data.</text>
</comment>
<evidence type="ECO:0000313" key="1">
    <source>
        <dbReference type="EMBL" id="HAF4888636.1"/>
    </source>
</evidence>
<protein>
    <submittedName>
        <fullName evidence="1">Uncharacterized protein</fullName>
    </submittedName>
</protein>